<evidence type="ECO:0000256" key="3">
    <source>
        <dbReference type="ARBA" id="ARBA00022729"/>
    </source>
</evidence>
<dbReference type="InterPro" id="IPR037941">
    <property type="entry name" value="SeP"/>
</dbReference>
<comment type="caution">
    <text evidence="9">The sequence shown here is derived from an EMBL/GenBank/DDBJ whole genome shotgun (WGS) entry which is preliminary data.</text>
</comment>
<protein>
    <recommendedName>
        <fullName evidence="8">Selenoprotein P N-terminal domain-containing protein</fullName>
    </recommendedName>
</protein>
<gene>
    <name evidence="9" type="ORF">TKK_000020</name>
</gene>
<dbReference type="InterPro" id="IPR007671">
    <property type="entry name" value="Selenoprotein-P_N"/>
</dbReference>
<dbReference type="PANTHER" id="PTHR10105">
    <property type="entry name" value="SELENOPROTEIN P"/>
    <property type="match status" value="1"/>
</dbReference>
<feature type="signal peptide" evidence="7">
    <location>
        <begin position="1"/>
        <end position="27"/>
    </location>
</feature>
<feature type="chain" id="PRO_5044834747" description="Selenoprotein P N-terminal domain-containing protein" evidence="7">
    <location>
        <begin position="28"/>
        <end position="692"/>
    </location>
</feature>
<evidence type="ECO:0000313" key="9">
    <source>
        <dbReference type="EMBL" id="KAL3407760.1"/>
    </source>
</evidence>
<dbReference type="PANTHER" id="PTHR10105:SF2">
    <property type="entry name" value="AGAP003297-PA"/>
    <property type="match status" value="1"/>
</dbReference>
<dbReference type="Pfam" id="PF04592">
    <property type="entry name" value="SelP_N"/>
    <property type="match status" value="1"/>
</dbReference>
<evidence type="ECO:0000256" key="1">
    <source>
        <dbReference type="ARBA" id="ARBA00004613"/>
    </source>
</evidence>
<dbReference type="AlphaFoldDB" id="A0ABD2XQS2"/>
<keyword evidence="2" id="KW-0964">Secreted</keyword>
<feature type="region of interest" description="Disordered" evidence="6">
    <location>
        <begin position="128"/>
        <end position="160"/>
    </location>
</feature>
<organism evidence="9 10">
    <name type="scientific">Trichogramma kaykai</name>
    <dbReference type="NCBI Taxonomy" id="54128"/>
    <lineage>
        <taxon>Eukaryota</taxon>
        <taxon>Metazoa</taxon>
        <taxon>Ecdysozoa</taxon>
        <taxon>Arthropoda</taxon>
        <taxon>Hexapoda</taxon>
        <taxon>Insecta</taxon>
        <taxon>Pterygota</taxon>
        <taxon>Neoptera</taxon>
        <taxon>Endopterygota</taxon>
        <taxon>Hymenoptera</taxon>
        <taxon>Apocrita</taxon>
        <taxon>Proctotrupomorpha</taxon>
        <taxon>Chalcidoidea</taxon>
        <taxon>Trichogrammatidae</taxon>
        <taxon>Trichogramma</taxon>
    </lineage>
</organism>
<feature type="compositionally biased region" description="Basic and acidic residues" evidence="6">
    <location>
        <begin position="587"/>
        <end position="597"/>
    </location>
</feature>
<keyword evidence="5" id="KW-0325">Glycoprotein</keyword>
<feature type="region of interest" description="Disordered" evidence="6">
    <location>
        <begin position="471"/>
        <end position="492"/>
    </location>
</feature>
<dbReference type="Proteomes" id="UP001627154">
    <property type="component" value="Unassembled WGS sequence"/>
</dbReference>
<sequence length="692" mass="77521">MTRPVIFSLLPLVVVVVLLLILSGCQSTQRAAATNRRAPVQRDAATTRFKKSWGEQKRPQQCSNMYFWDFQIGSVSVLGFFDSAWQSSHNQSVMLRELMERMNRNGFDQIQYFVINAARERSLQEAAAYAAESSTTDDDGGGGGAYSYEDEQQQRLASEDPPDFFDRATDALIESLGPDIMFTQDNSYLQIWDTFDVQRDQILILDRCGRLTYEVFAPWSNLEFAYVKAAILSTYHDEPCGYCPIDAYSDYRSQFHQEHYSTSPDVAPSADEDDDDSARMSMAPSDDSLPSATAAVEDTSRAAYSLERINEENRTVIPISENRTADDVIDASAEVQRMELYDSTTSFSASLPDGTREEETTVLTVTEEPEIVDETTLTWWPDKSSDAVTESDVSSGTTEDSTQFESFATTIDADDGFEPSLVNDSFSEIAPTGNAEIINTSEFDALLETDYTSQLPDSEFLTTDIETSTEPIDLTTASYDNSSPQDLQKSRSTNARSVLNELTSFDNLQLITNPDEVDDPETFFKSDFLIPVRIIMRAPHTHKRNDKSAKKKEHEYLVLKTGVPDYHAHLKDDSGSAVTGGPSMDGEQYKYRHDATDRSAYGNDETPGLYGEINDILNRGKGDVEDDNDPVIGNTGSFFEPAVVTSMNKETYEGATPEIENLNYDDIIGDEDKYFMQHYSKIIPWLKYSLDK</sequence>
<keyword evidence="10" id="KW-1185">Reference proteome</keyword>
<evidence type="ECO:0000256" key="2">
    <source>
        <dbReference type="ARBA" id="ARBA00022525"/>
    </source>
</evidence>
<feature type="compositionally biased region" description="Polar residues" evidence="6">
    <location>
        <begin position="386"/>
        <end position="404"/>
    </location>
</feature>
<proteinExistence type="predicted"/>
<feature type="domain" description="Selenoprotein P N-terminal" evidence="8">
    <location>
        <begin position="181"/>
        <end position="252"/>
    </location>
</feature>
<dbReference type="EMBL" id="JBJJXI010000002">
    <property type="protein sequence ID" value="KAL3407760.1"/>
    <property type="molecule type" value="Genomic_DNA"/>
</dbReference>
<reference evidence="9 10" key="1">
    <citation type="journal article" date="2024" name="bioRxiv">
        <title>A reference genome for Trichogramma kaykai: A tiny desert-dwelling parasitoid wasp with competing sex-ratio distorters.</title>
        <authorList>
            <person name="Culotta J."/>
            <person name="Lindsey A.R."/>
        </authorList>
    </citation>
    <scope>NUCLEOTIDE SEQUENCE [LARGE SCALE GENOMIC DNA]</scope>
    <source>
        <strain evidence="9 10">KSX58</strain>
    </source>
</reference>
<keyword evidence="4" id="KW-0712">Selenocysteine</keyword>
<evidence type="ECO:0000256" key="4">
    <source>
        <dbReference type="ARBA" id="ARBA00022933"/>
    </source>
</evidence>
<name>A0ABD2XQS2_9HYME</name>
<evidence type="ECO:0000256" key="7">
    <source>
        <dbReference type="SAM" id="SignalP"/>
    </source>
</evidence>
<dbReference type="GO" id="GO:0005576">
    <property type="term" value="C:extracellular region"/>
    <property type="evidence" value="ECO:0007669"/>
    <property type="project" value="UniProtKB-SubCell"/>
</dbReference>
<accession>A0ABD2XQS2</accession>
<comment type="subcellular location">
    <subcellularLocation>
        <location evidence="1">Secreted</location>
    </subcellularLocation>
</comment>
<keyword evidence="3 7" id="KW-0732">Signal</keyword>
<feature type="region of interest" description="Disordered" evidence="6">
    <location>
        <begin position="259"/>
        <end position="295"/>
    </location>
</feature>
<feature type="region of interest" description="Disordered" evidence="6">
    <location>
        <begin position="382"/>
        <end position="404"/>
    </location>
</feature>
<evidence type="ECO:0000256" key="6">
    <source>
        <dbReference type="SAM" id="MobiDB-lite"/>
    </source>
</evidence>
<feature type="compositionally biased region" description="Low complexity" evidence="6">
    <location>
        <begin position="279"/>
        <end position="288"/>
    </location>
</feature>
<dbReference type="PROSITE" id="PS51257">
    <property type="entry name" value="PROKAR_LIPOPROTEIN"/>
    <property type="match status" value="1"/>
</dbReference>
<evidence type="ECO:0000256" key="5">
    <source>
        <dbReference type="ARBA" id="ARBA00023180"/>
    </source>
</evidence>
<evidence type="ECO:0000313" key="10">
    <source>
        <dbReference type="Proteomes" id="UP001627154"/>
    </source>
</evidence>
<feature type="region of interest" description="Disordered" evidence="6">
    <location>
        <begin position="573"/>
        <end position="605"/>
    </location>
</feature>
<evidence type="ECO:0000259" key="8">
    <source>
        <dbReference type="Pfam" id="PF04592"/>
    </source>
</evidence>